<dbReference type="Proteomes" id="UP000593560">
    <property type="component" value="Unassembled WGS sequence"/>
</dbReference>
<organism evidence="1 2">
    <name type="scientific">Gossypium harknessii</name>
    <dbReference type="NCBI Taxonomy" id="34285"/>
    <lineage>
        <taxon>Eukaryota</taxon>
        <taxon>Viridiplantae</taxon>
        <taxon>Streptophyta</taxon>
        <taxon>Embryophyta</taxon>
        <taxon>Tracheophyta</taxon>
        <taxon>Spermatophyta</taxon>
        <taxon>Magnoliopsida</taxon>
        <taxon>eudicotyledons</taxon>
        <taxon>Gunneridae</taxon>
        <taxon>Pentapetalae</taxon>
        <taxon>rosids</taxon>
        <taxon>malvids</taxon>
        <taxon>Malvales</taxon>
        <taxon>Malvaceae</taxon>
        <taxon>Malvoideae</taxon>
        <taxon>Gossypium</taxon>
    </lineage>
</organism>
<protein>
    <submittedName>
        <fullName evidence="1">Uncharacterized protein</fullName>
    </submittedName>
</protein>
<name>A0A7J9HKK3_9ROSI</name>
<evidence type="ECO:0000313" key="1">
    <source>
        <dbReference type="EMBL" id="MBA0810369.1"/>
    </source>
</evidence>
<comment type="caution">
    <text evidence="1">The sequence shown here is derived from an EMBL/GenBank/DDBJ whole genome shotgun (WGS) entry which is preliminary data.</text>
</comment>
<dbReference type="EMBL" id="JABFAD010000010">
    <property type="protein sequence ID" value="MBA0810369.1"/>
    <property type="molecule type" value="Genomic_DNA"/>
</dbReference>
<keyword evidence="2" id="KW-1185">Reference proteome</keyword>
<evidence type="ECO:0000313" key="2">
    <source>
        <dbReference type="Proteomes" id="UP000593560"/>
    </source>
</evidence>
<sequence>MVISKLNAADIDKSKEVVRARFGYMLAFGLQDFNSGHLSLTNSSEVEVVIDHAKEGEGR</sequence>
<dbReference type="AlphaFoldDB" id="A0A7J9HKK3"/>
<accession>A0A7J9HKK3</accession>
<reference evidence="1 2" key="1">
    <citation type="journal article" date="2019" name="Genome Biol. Evol.">
        <title>Insights into the evolution of the New World diploid cottons (Gossypium, subgenus Houzingenia) based on genome sequencing.</title>
        <authorList>
            <person name="Grover C.E."/>
            <person name="Arick M.A. 2nd"/>
            <person name="Thrash A."/>
            <person name="Conover J.L."/>
            <person name="Sanders W.S."/>
            <person name="Peterson D.G."/>
            <person name="Frelichowski J.E."/>
            <person name="Scheffler J.A."/>
            <person name="Scheffler B.E."/>
            <person name="Wendel J.F."/>
        </authorList>
    </citation>
    <scope>NUCLEOTIDE SEQUENCE [LARGE SCALE GENOMIC DNA]</scope>
    <source>
        <strain evidence="1">0</strain>
        <tissue evidence="1">Leaf</tissue>
    </source>
</reference>
<proteinExistence type="predicted"/>
<gene>
    <name evidence="1" type="ORF">Gohar_002372</name>
</gene>